<protein>
    <submittedName>
        <fullName evidence="1">HlyD family efflux transporter periplasmic adaptor subunit</fullName>
    </submittedName>
</protein>
<gene>
    <name evidence="1" type="ORF">K4L44_06710</name>
</gene>
<name>A0AC61NIK2_9BACT</name>
<evidence type="ECO:0000313" key="1">
    <source>
        <dbReference type="EMBL" id="QZE15517.1"/>
    </source>
</evidence>
<organism evidence="1 2">
    <name type="scientific">Halosquirtibacter laminarini</name>
    <dbReference type="NCBI Taxonomy" id="3374600"/>
    <lineage>
        <taxon>Bacteria</taxon>
        <taxon>Pseudomonadati</taxon>
        <taxon>Bacteroidota</taxon>
        <taxon>Bacteroidia</taxon>
        <taxon>Marinilabiliales</taxon>
        <taxon>Prolixibacteraceae</taxon>
        <taxon>Halosquirtibacter</taxon>
    </lineage>
</organism>
<dbReference type="Proteomes" id="UP000826212">
    <property type="component" value="Chromosome"/>
</dbReference>
<sequence>MNKKIVGVLIALGILLAGVGTVMFLNNTKKVPSVKKKVETIYGVKCQRVEYKDMMVPFHYSGRVSSNAIVQLGAEVQGRLMAGNVLLKEGVSFKRGEVLFRVFSEDFRASLIASRSRFLKSLSVVLADVYVDLPNEYEKWNRFFEYISVEKAMPELPKITSGKEKIYMASKNVLGDYYEIRKMEIMLSKYTVRAPFSGSYITVNKEVGSITSPGTAVASIIRTNNYEVVVPVLIRDAKKVGVGDTVTVVEEDGDLSKTKVIRKANFIDPSTQSQNVYLAYRGNEIFSGQYVDVQFEKNFLKGVMEVPREAIFKGDMVYVERDGKIKKATVNVVYKNEDFMYINGLSNDEVLVIESLIGAYDGMKVNALMQ</sequence>
<proteinExistence type="predicted"/>
<dbReference type="EMBL" id="CP081303">
    <property type="protein sequence ID" value="QZE15517.1"/>
    <property type="molecule type" value="Genomic_DNA"/>
</dbReference>
<accession>A0AC61NIK2</accession>
<evidence type="ECO:0000313" key="2">
    <source>
        <dbReference type="Proteomes" id="UP000826212"/>
    </source>
</evidence>
<keyword evidence="2" id="KW-1185">Reference proteome</keyword>
<reference evidence="1" key="1">
    <citation type="submission" date="2021-08" db="EMBL/GenBank/DDBJ databases">
        <title>Novel anaerobic bacterium isolated from sea squirt in East Sea, Republic of Korea.</title>
        <authorList>
            <person name="Nguyen T.H."/>
            <person name="Li Z."/>
            <person name="Lee Y.-J."/>
            <person name="Ko J."/>
            <person name="Kim S.-G."/>
        </authorList>
    </citation>
    <scope>NUCLEOTIDE SEQUENCE</scope>
    <source>
        <strain evidence="1">KCTC 25031</strain>
    </source>
</reference>